<dbReference type="SUPFAM" id="SSF50486">
    <property type="entry name" value="FMT C-terminal domain-like"/>
    <property type="match status" value="1"/>
</dbReference>
<dbReference type="GO" id="GO:0004479">
    <property type="term" value="F:methionyl-tRNA formyltransferase activity"/>
    <property type="evidence" value="ECO:0007669"/>
    <property type="project" value="TreeGrafter"/>
</dbReference>
<keyword evidence="2" id="KW-0648">Protein biosynthesis</keyword>
<protein>
    <recommendedName>
        <fullName evidence="3">Formyl transferase C-terminal domain-containing protein</fullName>
    </recommendedName>
</protein>
<keyword evidence="1" id="KW-0808">Transferase</keyword>
<evidence type="ECO:0000313" key="4">
    <source>
        <dbReference type="EMBL" id="SVC35154.1"/>
    </source>
</evidence>
<evidence type="ECO:0000256" key="1">
    <source>
        <dbReference type="ARBA" id="ARBA00022679"/>
    </source>
</evidence>
<dbReference type="AlphaFoldDB" id="A0A382LE65"/>
<dbReference type="Pfam" id="PF02911">
    <property type="entry name" value="Formyl_trans_C"/>
    <property type="match status" value="1"/>
</dbReference>
<dbReference type="GO" id="GO:0005829">
    <property type="term" value="C:cytosol"/>
    <property type="evidence" value="ECO:0007669"/>
    <property type="project" value="TreeGrafter"/>
</dbReference>
<sequence length="142" mass="15430">KLAQACVPLVERNLETLLSGNAQPEEQDEDAATHCTKISKEDGRLDFNLSAADLERRTRAFTPWPGSFLDYGDIRIKVADARVEVADTQSSPGTILSADKDGLLVATSSGVIRFRRLQRPGGRMMDAAAFFRGFGMEAGSVL</sequence>
<organism evidence="4">
    <name type="scientific">marine metagenome</name>
    <dbReference type="NCBI Taxonomy" id="408172"/>
    <lineage>
        <taxon>unclassified sequences</taxon>
        <taxon>metagenomes</taxon>
        <taxon>ecological metagenomes</taxon>
    </lineage>
</organism>
<reference evidence="4" key="1">
    <citation type="submission" date="2018-05" db="EMBL/GenBank/DDBJ databases">
        <authorList>
            <person name="Lanie J.A."/>
            <person name="Ng W.-L."/>
            <person name="Kazmierczak K.M."/>
            <person name="Andrzejewski T.M."/>
            <person name="Davidsen T.M."/>
            <person name="Wayne K.J."/>
            <person name="Tettelin H."/>
            <person name="Glass J.I."/>
            <person name="Rusch D."/>
            <person name="Podicherti R."/>
            <person name="Tsui H.-C.T."/>
            <person name="Winkler M.E."/>
        </authorList>
    </citation>
    <scope>NUCLEOTIDE SEQUENCE</scope>
</reference>
<evidence type="ECO:0000259" key="3">
    <source>
        <dbReference type="Pfam" id="PF02911"/>
    </source>
</evidence>
<dbReference type="PANTHER" id="PTHR11138:SF5">
    <property type="entry name" value="METHIONYL-TRNA FORMYLTRANSFERASE, MITOCHONDRIAL"/>
    <property type="match status" value="1"/>
</dbReference>
<dbReference type="InterPro" id="IPR011034">
    <property type="entry name" value="Formyl_transferase-like_C_sf"/>
</dbReference>
<dbReference type="InterPro" id="IPR005793">
    <property type="entry name" value="Formyl_trans_C"/>
</dbReference>
<feature type="domain" description="Formyl transferase C-terminal" evidence="3">
    <location>
        <begin position="37"/>
        <end position="134"/>
    </location>
</feature>
<dbReference type="EMBL" id="UINC01086568">
    <property type="protein sequence ID" value="SVC35154.1"/>
    <property type="molecule type" value="Genomic_DNA"/>
</dbReference>
<dbReference type="InterPro" id="IPR044135">
    <property type="entry name" value="Met-tRNA-FMT_C"/>
</dbReference>
<proteinExistence type="predicted"/>
<accession>A0A382LE65</accession>
<dbReference type="PANTHER" id="PTHR11138">
    <property type="entry name" value="METHIONYL-TRNA FORMYLTRANSFERASE"/>
    <property type="match status" value="1"/>
</dbReference>
<feature type="non-terminal residue" evidence="4">
    <location>
        <position position="1"/>
    </location>
</feature>
<name>A0A382LE65_9ZZZZ</name>
<gene>
    <name evidence="4" type="ORF">METZ01_LOCUS288008</name>
</gene>
<evidence type="ECO:0000256" key="2">
    <source>
        <dbReference type="ARBA" id="ARBA00022917"/>
    </source>
</evidence>
<dbReference type="Gene3D" id="3.40.50.12230">
    <property type="match status" value="1"/>
</dbReference>
<dbReference type="CDD" id="cd08704">
    <property type="entry name" value="Met_tRNA_FMT_C"/>
    <property type="match status" value="1"/>
</dbReference>